<organism evidence="3 4">
    <name type="scientific">Vespula pensylvanica</name>
    <name type="common">Western yellow jacket</name>
    <name type="synonym">Wasp</name>
    <dbReference type="NCBI Taxonomy" id="30213"/>
    <lineage>
        <taxon>Eukaryota</taxon>
        <taxon>Metazoa</taxon>
        <taxon>Ecdysozoa</taxon>
        <taxon>Arthropoda</taxon>
        <taxon>Hexapoda</taxon>
        <taxon>Insecta</taxon>
        <taxon>Pterygota</taxon>
        <taxon>Neoptera</taxon>
        <taxon>Endopterygota</taxon>
        <taxon>Hymenoptera</taxon>
        <taxon>Apocrita</taxon>
        <taxon>Aculeata</taxon>
        <taxon>Vespoidea</taxon>
        <taxon>Vespidae</taxon>
        <taxon>Vespinae</taxon>
        <taxon>Vespula</taxon>
    </lineage>
</organism>
<reference evidence="3" key="1">
    <citation type="journal article" date="2020" name="G3 (Bethesda)">
        <title>High-Quality Assemblies for Three Invasive Social Wasps from the &lt;i&gt;Vespula&lt;/i&gt; Genus.</title>
        <authorList>
            <person name="Harrop T.W.R."/>
            <person name="Guhlin J."/>
            <person name="McLaughlin G.M."/>
            <person name="Permina E."/>
            <person name="Stockwell P."/>
            <person name="Gilligan J."/>
            <person name="Le Lec M.F."/>
            <person name="Gruber M.A.M."/>
            <person name="Quinn O."/>
            <person name="Lovegrove M."/>
            <person name="Duncan E.J."/>
            <person name="Remnant E.J."/>
            <person name="Van Eeckhoven J."/>
            <person name="Graham B."/>
            <person name="Knapp R.A."/>
            <person name="Langford K.W."/>
            <person name="Kronenberg Z."/>
            <person name="Press M.O."/>
            <person name="Eacker S.M."/>
            <person name="Wilson-Rankin E.E."/>
            <person name="Purcell J."/>
            <person name="Lester P.J."/>
            <person name="Dearden P.K."/>
        </authorList>
    </citation>
    <scope>NUCLEOTIDE SEQUENCE</scope>
    <source>
        <strain evidence="3">Volc-1</strain>
    </source>
</reference>
<evidence type="ECO:0000256" key="1">
    <source>
        <dbReference type="PROSITE-ProRule" id="PRU01363"/>
    </source>
</evidence>
<evidence type="ECO:0000259" key="2">
    <source>
        <dbReference type="PROSITE" id="PS52019"/>
    </source>
</evidence>
<dbReference type="Gene3D" id="3.10.129.110">
    <property type="entry name" value="Polyketide synthase dehydratase"/>
    <property type="match status" value="1"/>
</dbReference>
<dbReference type="AlphaFoldDB" id="A0A834P780"/>
<proteinExistence type="predicted"/>
<protein>
    <recommendedName>
        <fullName evidence="2">PKS/mFAS DH domain-containing protein</fullName>
    </recommendedName>
</protein>
<sequence length="337" mass="38558">MMGQLYTEMSIVMENVKFNRATIVPEVGKVEIIVMIQKGSGKFEVVEGDTAIVTGKIRLVTNLSKEKVPFDVINRNIDVNDEEEELDERDIYKELKSRGYQYSGLFRSIRSVSVSRKKGHIEWKKNWVAFMDNLLQMIIFNLDSRNLVMPTGIRKLVIDINAHQQYLQSVTSKEKYVPVQYYKNIDVIAAGGVEIHKVRASEIARKRSIYDPLIEEYKFTAYRDRKIMSLQEILTLSIHITLENIPIMIKMKTIELVDDKDNISTEELVSPVILDILNNLSMVEVNVNVFASRNKLEDIPKGVIVAEPNMIETDDIASFAIGCGDYIDGIRPNTTKY</sequence>
<comment type="caution">
    <text evidence="3">The sequence shown here is derived from an EMBL/GenBank/DDBJ whole genome shotgun (WGS) entry which is preliminary data.</text>
</comment>
<dbReference type="EMBL" id="JACSDY010000003">
    <property type="protein sequence ID" value="KAF7431483.1"/>
    <property type="molecule type" value="Genomic_DNA"/>
</dbReference>
<evidence type="ECO:0000313" key="3">
    <source>
        <dbReference type="EMBL" id="KAF7431483.1"/>
    </source>
</evidence>
<feature type="region of interest" description="N-terminal hotdog fold" evidence="1">
    <location>
        <begin position="1"/>
        <end position="66"/>
    </location>
</feature>
<dbReference type="InterPro" id="IPR049900">
    <property type="entry name" value="PKS_mFAS_DH"/>
</dbReference>
<evidence type="ECO:0000313" key="4">
    <source>
        <dbReference type="Proteomes" id="UP000600918"/>
    </source>
</evidence>
<dbReference type="InterPro" id="IPR042104">
    <property type="entry name" value="PKS_dehydratase_sf"/>
</dbReference>
<feature type="region of interest" description="C-terminal hotdog fold" evidence="1">
    <location>
        <begin position="83"/>
        <end position="212"/>
    </location>
</feature>
<keyword evidence="4" id="KW-1185">Reference proteome</keyword>
<dbReference type="PROSITE" id="PS52019">
    <property type="entry name" value="PKS_MFAS_DH"/>
    <property type="match status" value="1"/>
</dbReference>
<name>A0A834P780_VESPE</name>
<gene>
    <name evidence="3" type="ORF">H0235_004407</name>
</gene>
<comment type="caution">
    <text evidence="1">Lacks conserved residue(s) required for the propagation of feature annotation.</text>
</comment>
<dbReference type="Proteomes" id="UP000600918">
    <property type="component" value="Unassembled WGS sequence"/>
</dbReference>
<accession>A0A834P780</accession>
<feature type="domain" description="PKS/mFAS DH" evidence="2">
    <location>
        <begin position="1"/>
        <end position="212"/>
    </location>
</feature>